<evidence type="ECO:0000256" key="5">
    <source>
        <dbReference type="SAM" id="SignalP"/>
    </source>
</evidence>
<keyword evidence="5" id="KW-0732">Signal</keyword>
<dbReference type="PROSITE" id="PS51635">
    <property type="entry name" value="PNPLA"/>
    <property type="match status" value="1"/>
</dbReference>
<protein>
    <submittedName>
        <fullName evidence="7">Patatin</fullName>
    </submittedName>
</protein>
<evidence type="ECO:0000313" key="8">
    <source>
        <dbReference type="Proteomes" id="UP000839052"/>
    </source>
</evidence>
<feature type="domain" description="PNPLA" evidence="6">
    <location>
        <begin position="51"/>
        <end position="294"/>
    </location>
</feature>
<dbReference type="Proteomes" id="UP000839052">
    <property type="component" value="Chromosome"/>
</dbReference>
<evidence type="ECO:0000256" key="2">
    <source>
        <dbReference type="ARBA" id="ARBA00022963"/>
    </source>
</evidence>
<comment type="caution">
    <text evidence="4">Lacks conserved residue(s) required for the propagation of feature annotation.</text>
</comment>
<evidence type="ECO:0000256" key="3">
    <source>
        <dbReference type="ARBA" id="ARBA00023098"/>
    </source>
</evidence>
<dbReference type="InterPro" id="IPR050301">
    <property type="entry name" value="NTE"/>
</dbReference>
<evidence type="ECO:0000313" key="7">
    <source>
        <dbReference type="EMBL" id="CAG9931270.1"/>
    </source>
</evidence>
<dbReference type="SUPFAM" id="SSF52151">
    <property type="entry name" value="FabD/lysophospholipase-like"/>
    <property type="match status" value="1"/>
</dbReference>
<dbReference type="EMBL" id="OU912926">
    <property type="protein sequence ID" value="CAG9931270.1"/>
    <property type="molecule type" value="Genomic_DNA"/>
</dbReference>
<dbReference type="InterPro" id="IPR002641">
    <property type="entry name" value="PNPLA_dom"/>
</dbReference>
<dbReference type="Gene3D" id="3.40.1090.10">
    <property type="entry name" value="Cytosolic phospholipase A2 catalytic domain"/>
    <property type="match status" value="2"/>
</dbReference>
<feature type="active site" description="Proton acceptor" evidence="4">
    <location>
        <position position="281"/>
    </location>
</feature>
<keyword evidence="2 4" id="KW-0442">Lipid degradation</keyword>
<evidence type="ECO:0000259" key="6">
    <source>
        <dbReference type="PROSITE" id="PS51635"/>
    </source>
</evidence>
<gene>
    <name evidence="7" type="ORF">NTG6680_0017</name>
</gene>
<dbReference type="PANTHER" id="PTHR14226">
    <property type="entry name" value="NEUROPATHY TARGET ESTERASE/SWISS CHEESE D.MELANOGASTER"/>
    <property type="match status" value="1"/>
</dbReference>
<reference evidence="7 8" key="1">
    <citation type="submission" date="2021-10" db="EMBL/GenBank/DDBJ databases">
        <authorList>
            <person name="Koch H."/>
        </authorList>
    </citation>
    <scope>NUCLEOTIDE SEQUENCE [LARGE SCALE GENOMIC DNA]</scope>
    <source>
        <strain evidence="7">6680</strain>
    </source>
</reference>
<sequence>MAALALLLVLATSGCAHYPVNTPLATFQQDSGYRFVQDAVPPNTNSLFVCLVFSGGGTRAAAFSYGIMEKLRDTKIVWQGVTKSLLDEVDCISSVSGGSFTAAYYGLFGEQIFSDFRTHFLERNVQRELFGKALAPTNWLRLASPTFSRIDLAAELYDEVLFEGKTFKDLADLKKRPFVIINSTNLANGDGFQFTQAQFDFLGSDLATYPISRAVTASSAFPFLLSPLSLKNYASPENYVVPTDVKLGKEDFYVNRRRYQWALNQLAYLDKEARPYVHLMDGGLADNIGLRPLEDAFLRTSGFIRSLINEGEIDRLVFIVVNARTDDQGDFSRAESPPSLGTVAFKTATIALDNYSFETIEFMRDLAAARKQTQMVIAACQKMLDKCMGQRLPQLAKTIEPYVIEVNFEAISDPGRRNYFLGLPTRFSLSRNQVKDLVDIGPQLLDQSPDFKALLESLSGN</sequence>
<feature type="chain" id="PRO_5046019521" evidence="5">
    <location>
        <begin position="19"/>
        <end position="461"/>
    </location>
</feature>
<organism evidence="7 8">
    <name type="scientific">Candidatus Nitrotoga arctica</name>
    <dbReference type="NCBI Taxonomy" id="453162"/>
    <lineage>
        <taxon>Bacteria</taxon>
        <taxon>Pseudomonadati</taxon>
        <taxon>Pseudomonadota</taxon>
        <taxon>Betaproteobacteria</taxon>
        <taxon>Nitrosomonadales</taxon>
        <taxon>Gallionellaceae</taxon>
        <taxon>Candidatus Nitrotoga</taxon>
    </lineage>
</organism>
<dbReference type="InterPro" id="IPR016035">
    <property type="entry name" value="Acyl_Trfase/lysoPLipase"/>
</dbReference>
<proteinExistence type="predicted"/>
<evidence type="ECO:0000256" key="1">
    <source>
        <dbReference type="ARBA" id="ARBA00022801"/>
    </source>
</evidence>
<dbReference type="Pfam" id="PF01734">
    <property type="entry name" value="Patatin"/>
    <property type="match status" value="1"/>
</dbReference>
<keyword evidence="8" id="KW-1185">Reference proteome</keyword>
<name>A0ABN8ALJ8_9PROT</name>
<feature type="signal peptide" evidence="5">
    <location>
        <begin position="1"/>
        <end position="18"/>
    </location>
</feature>
<feature type="active site" description="Nucleophile" evidence="4">
    <location>
        <position position="96"/>
    </location>
</feature>
<keyword evidence="1 4" id="KW-0378">Hydrolase</keyword>
<feature type="short sequence motif" description="DGA/G" evidence="4">
    <location>
        <begin position="281"/>
        <end position="283"/>
    </location>
</feature>
<keyword evidence="3 4" id="KW-0443">Lipid metabolism</keyword>
<accession>A0ABN8ALJ8</accession>
<evidence type="ECO:0000256" key="4">
    <source>
        <dbReference type="PROSITE-ProRule" id="PRU01161"/>
    </source>
</evidence>
<dbReference type="PANTHER" id="PTHR14226:SF78">
    <property type="entry name" value="SLR0060 PROTEIN"/>
    <property type="match status" value="1"/>
</dbReference>